<evidence type="ECO:0000256" key="1">
    <source>
        <dbReference type="SAM" id="MobiDB-lite"/>
    </source>
</evidence>
<evidence type="ECO:0000313" key="2">
    <source>
        <dbReference type="EMBL" id="TNN32315.1"/>
    </source>
</evidence>
<keyword evidence="3" id="KW-1185">Reference proteome</keyword>
<accession>A0A4Z2ETZ0</accession>
<dbReference type="AlphaFoldDB" id="A0A4Z2ETZ0"/>
<evidence type="ECO:0000313" key="3">
    <source>
        <dbReference type="Proteomes" id="UP000314294"/>
    </source>
</evidence>
<organism evidence="2 3">
    <name type="scientific">Liparis tanakae</name>
    <name type="common">Tanaka's snailfish</name>
    <dbReference type="NCBI Taxonomy" id="230148"/>
    <lineage>
        <taxon>Eukaryota</taxon>
        <taxon>Metazoa</taxon>
        <taxon>Chordata</taxon>
        <taxon>Craniata</taxon>
        <taxon>Vertebrata</taxon>
        <taxon>Euteleostomi</taxon>
        <taxon>Actinopterygii</taxon>
        <taxon>Neopterygii</taxon>
        <taxon>Teleostei</taxon>
        <taxon>Neoteleostei</taxon>
        <taxon>Acanthomorphata</taxon>
        <taxon>Eupercaria</taxon>
        <taxon>Perciformes</taxon>
        <taxon>Cottioidei</taxon>
        <taxon>Cottales</taxon>
        <taxon>Liparidae</taxon>
        <taxon>Liparis</taxon>
    </lineage>
</organism>
<dbReference type="EMBL" id="SRLO01002779">
    <property type="protein sequence ID" value="TNN32315.1"/>
    <property type="molecule type" value="Genomic_DNA"/>
</dbReference>
<dbReference type="Proteomes" id="UP000314294">
    <property type="component" value="Unassembled WGS sequence"/>
</dbReference>
<proteinExistence type="predicted"/>
<protein>
    <submittedName>
        <fullName evidence="2">Uncharacterized protein</fullName>
    </submittedName>
</protein>
<gene>
    <name evidence="2" type="ORF">EYF80_057527</name>
</gene>
<name>A0A4Z2ETZ0_9TELE</name>
<sequence>MFSQIKHKLLQNQTNQAKLHAGSDTPPPQRSDAMQAANCPGAMECPTCFSHSVKTLAASVFNSFLKLIFPSVAPLICFHVAVTNRITLLESKWRGGRRWGVGLHQAGNSKSTDLCGEPDFSRSLCLSCFDGRPRLRNRWRRH</sequence>
<reference evidence="2 3" key="1">
    <citation type="submission" date="2019-03" db="EMBL/GenBank/DDBJ databases">
        <title>First draft genome of Liparis tanakae, snailfish: a comprehensive survey of snailfish specific genes.</title>
        <authorList>
            <person name="Kim W."/>
            <person name="Song I."/>
            <person name="Jeong J.-H."/>
            <person name="Kim D."/>
            <person name="Kim S."/>
            <person name="Ryu S."/>
            <person name="Song J.Y."/>
            <person name="Lee S.K."/>
        </authorList>
    </citation>
    <scope>NUCLEOTIDE SEQUENCE [LARGE SCALE GENOMIC DNA]</scope>
    <source>
        <tissue evidence="2">Muscle</tissue>
    </source>
</reference>
<comment type="caution">
    <text evidence="2">The sequence shown here is derived from an EMBL/GenBank/DDBJ whole genome shotgun (WGS) entry which is preliminary data.</text>
</comment>
<feature type="region of interest" description="Disordered" evidence="1">
    <location>
        <begin position="15"/>
        <end position="34"/>
    </location>
</feature>